<organism evidence="1 2">
    <name type="scientific">Candidatus Mesenet longicola</name>
    <dbReference type="NCBI Taxonomy" id="1892558"/>
    <lineage>
        <taxon>Bacteria</taxon>
        <taxon>Pseudomonadati</taxon>
        <taxon>Pseudomonadota</taxon>
        <taxon>Alphaproteobacteria</taxon>
        <taxon>Rickettsiales</taxon>
        <taxon>Anaplasmataceae</taxon>
        <taxon>Candidatus Mesenet</taxon>
    </lineage>
</organism>
<reference evidence="1 2" key="1">
    <citation type="journal article" date="2021" name="Microb. Ecol.">
        <title>Candidatus Mesenet longicola: Novel Endosymbionts of Brontispa longissima that Induce Cytoplasmic Incompatibility.</title>
        <authorList>
            <person name="Takano S."/>
            <person name="Gotoh Y."/>
            <person name="Hayashi T."/>
        </authorList>
    </citation>
    <scope>NUCLEOTIDE SEQUENCE [LARGE SCALE GENOMIC DNA]</scope>
    <source>
        <strain evidence="1">L5</strain>
    </source>
</reference>
<dbReference type="EMBL" id="BNGU01000028">
    <property type="protein sequence ID" value="GHM59712.1"/>
    <property type="molecule type" value="Genomic_DNA"/>
</dbReference>
<keyword evidence="2" id="KW-1185">Reference proteome</keyword>
<gene>
    <name evidence="1" type="ORF">sL5_07050</name>
</gene>
<proteinExistence type="predicted"/>
<protein>
    <submittedName>
        <fullName evidence="1">Uncharacterized protein</fullName>
    </submittedName>
</protein>
<evidence type="ECO:0000313" key="2">
    <source>
        <dbReference type="Proteomes" id="UP000637906"/>
    </source>
</evidence>
<comment type="caution">
    <text evidence="1">The sequence shown here is derived from an EMBL/GenBank/DDBJ whole genome shotgun (WGS) entry which is preliminary data.</text>
</comment>
<dbReference type="AlphaFoldDB" id="A0A8J3MQM5"/>
<name>A0A8J3MQM5_9RICK</name>
<sequence length="112" mass="12838">MINGIQGIGTMSDMVVPNNMDEPPNDTLGNLLNRNDFTKIAVNDNKELLNFLLKNQLITFDKDKLNFIRDYPLASSLLKKDDITIEDLKSKSIKEIQEKIKKLSQEKILKMD</sequence>
<dbReference type="Proteomes" id="UP000637906">
    <property type="component" value="Unassembled WGS sequence"/>
</dbReference>
<accession>A0A8J3MQM5</accession>
<evidence type="ECO:0000313" key="1">
    <source>
        <dbReference type="EMBL" id="GHM59712.1"/>
    </source>
</evidence>